<name>A0A9W7D9J2_9STRA</name>
<feature type="region of interest" description="Disordered" evidence="1">
    <location>
        <begin position="83"/>
        <end position="118"/>
    </location>
</feature>
<evidence type="ECO:0000313" key="2">
    <source>
        <dbReference type="EMBL" id="GMF59432.1"/>
    </source>
</evidence>
<accession>A0A9W7D9J2</accession>
<feature type="compositionally biased region" description="Basic residues" evidence="1">
    <location>
        <begin position="91"/>
        <end position="118"/>
    </location>
</feature>
<comment type="caution">
    <text evidence="2">The sequence shown here is derived from an EMBL/GenBank/DDBJ whole genome shotgun (WGS) entry which is preliminary data.</text>
</comment>
<keyword evidence="3" id="KW-1185">Reference proteome</keyword>
<reference evidence="2" key="1">
    <citation type="submission" date="2023-04" db="EMBL/GenBank/DDBJ databases">
        <title>Phytophthora fragariaefolia NBRC 109709.</title>
        <authorList>
            <person name="Ichikawa N."/>
            <person name="Sato H."/>
            <person name="Tonouchi N."/>
        </authorList>
    </citation>
    <scope>NUCLEOTIDE SEQUENCE</scope>
    <source>
        <strain evidence="2">NBRC 109709</strain>
    </source>
</reference>
<gene>
    <name evidence="2" type="ORF">Pfra01_002566400</name>
</gene>
<sequence length="182" mass="19311">MDMGRGKVGEYWAILTSKLRGVHKLRRHGYTCVLAEDELGAAAATAAARDGAGVRSAATDAPAAAGHDASDAAAAAQVPAADAAAAAAPGRARRVPRRSRRRERRTRTWRTRQRRTRTRGIPTAAEVQAAPQLQPAPVQAQARAQRRHPRRLEVLHAVVPGGPVEAAGGGQWVRQCRASGCQ</sequence>
<proteinExistence type="predicted"/>
<evidence type="ECO:0000256" key="1">
    <source>
        <dbReference type="SAM" id="MobiDB-lite"/>
    </source>
</evidence>
<organism evidence="2 3">
    <name type="scientific">Phytophthora fragariaefolia</name>
    <dbReference type="NCBI Taxonomy" id="1490495"/>
    <lineage>
        <taxon>Eukaryota</taxon>
        <taxon>Sar</taxon>
        <taxon>Stramenopiles</taxon>
        <taxon>Oomycota</taxon>
        <taxon>Peronosporomycetes</taxon>
        <taxon>Peronosporales</taxon>
        <taxon>Peronosporaceae</taxon>
        <taxon>Phytophthora</taxon>
    </lineage>
</organism>
<evidence type="ECO:0000313" key="3">
    <source>
        <dbReference type="Proteomes" id="UP001165121"/>
    </source>
</evidence>
<dbReference type="AlphaFoldDB" id="A0A9W7D9J2"/>
<protein>
    <submittedName>
        <fullName evidence="2">Unnamed protein product</fullName>
    </submittedName>
</protein>
<dbReference type="Proteomes" id="UP001165121">
    <property type="component" value="Unassembled WGS sequence"/>
</dbReference>
<dbReference type="EMBL" id="BSXT01005036">
    <property type="protein sequence ID" value="GMF59432.1"/>
    <property type="molecule type" value="Genomic_DNA"/>
</dbReference>